<evidence type="ECO:0000256" key="8">
    <source>
        <dbReference type="ARBA" id="ARBA00023002"/>
    </source>
</evidence>
<evidence type="ECO:0000256" key="5">
    <source>
        <dbReference type="ARBA" id="ARBA00022723"/>
    </source>
</evidence>
<comment type="similarity">
    <text evidence="2">Belongs to the alkB family.</text>
</comment>
<keyword evidence="4 13" id="KW-0812">Transmembrane</keyword>
<comment type="cofactor">
    <cofactor evidence="1">
        <name>Fe(2+)</name>
        <dbReference type="ChEBI" id="CHEBI:29033"/>
    </cofactor>
</comment>
<proteinExistence type="inferred from homology"/>
<dbReference type="AlphaFoldDB" id="A0A4U1F8V9"/>
<feature type="compositionally biased region" description="Pro residues" evidence="14">
    <location>
        <begin position="335"/>
        <end position="351"/>
    </location>
</feature>
<evidence type="ECO:0000256" key="13">
    <source>
        <dbReference type="PROSITE-ProRule" id="PRU00385"/>
    </source>
</evidence>
<keyword evidence="10 13" id="KW-0472">Membrane</keyword>
<evidence type="ECO:0000256" key="2">
    <source>
        <dbReference type="ARBA" id="ARBA00007879"/>
    </source>
</evidence>
<comment type="subcellular location">
    <subcellularLocation>
        <location evidence="12">Nucleus outer membrane</location>
        <topology evidence="12">Single-pass type IV membrane protein</topology>
    </subcellularLocation>
</comment>
<dbReference type="InterPro" id="IPR032862">
    <property type="entry name" value="ALKBH6"/>
</dbReference>
<evidence type="ECO:0000256" key="10">
    <source>
        <dbReference type="ARBA" id="ARBA00023136"/>
    </source>
</evidence>
<evidence type="ECO:0000256" key="12">
    <source>
        <dbReference type="ARBA" id="ARBA00046312"/>
    </source>
</evidence>
<dbReference type="InterPro" id="IPR027450">
    <property type="entry name" value="AlkB-like"/>
</dbReference>
<evidence type="ECO:0000256" key="11">
    <source>
        <dbReference type="ARBA" id="ARBA00023242"/>
    </source>
</evidence>
<organism evidence="18 19">
    <name type="scientific">Monodon monoceros</name>
    <name type="common">Narwhal</name>
    <name type="synonym">Ceratodon monodon</name>
    <dbReference type="NCBI Taxonomy" id="40151"/>
    <lineage>
        <taxon>Eukaryota</taxon>
        <taxon>Metazoa</taxon>
        <taxon>Chordata</taxon>
        <taxon>Craniata</taxon>
        <taxon>Vertebrata</taxon>
        <taxon>Euteleostomi</taxon>
        <taxon>Mammalia</taxon>
        <taxon>Eutheria</taxon>
        <taxon>Laurasiatheria</taxon>
        <taxon>Artiodactyla</taxon>
        <taxon>Whippomorpha</taxon>
        <taxon>Cetacea</taxon>
        <taxon>Odontoceti</taxon>
        <taxon>Monodontidae</taxon>
        <taxon>Monodon</taxon>
    </lineage>
</organism>
<dbReference type="EMBL" id="RWIC01000295">
    <property type="protein sequence ID" value="TKC45972.1"/>
    <property type="molecule type" value="Genomic_DNA"/>
</dbReference>
<evidence type="ECO:0000259" key="16">
    <source>
        <dbReference type="PROSITE" id="PS51049"/>
    </source>
</evidence>
<evidence type="ECO:0000256" key="6">
    <source>
        <dbReference type="ARBA" id="ARBA00022964"/>
    </source>
</evidence>
<evidence type="ECO:0000256" key="14">
    <source>
        <dbReference type="SAM" id="MobiDB-lite"/>
    </source>
</evidence>
<feature type="region of interest" description="Disordered" evidence="14">
    <location>
        <begin position="226"/>
        <end position="250"/>
    </location>
</feature>
<keyword evidence="6" id="KW-0223">Dioxygenase</keyword>
<keyword evidence="11" id="KW-0539">Nucleus</keyword>
<reference evidence="19" key="1">
    <citation type="journal article" date="2019" name="IScience">
        <title>Narwhal Genome Reveals Long-Term Low Genetic Diversity despite Current Large Abundance Size.</title>
        <authorList>
            <person name="Westbury M.V."/>
            <person name="Petersen B."/>
            <person name="Garde E."/>
            <person name="Heide-Jorgensen M.P."/>
            <person name="Lorenzen E.D."/>
        </authorList>
    </citation>
    <scope>NUCLEOTIDE SEQUENCE [LARGE SCALE GENOMIC DNA]</scope>
</reference>
<feature type="topological domain" description="Perinuclear space" evidence="13">
    <location>
        <begin position="611"/>
        <end position="638"/>
    </location>
</feature>
<feature type="domain" description="Fe2OG dioxygenase" evidence="17">
    <location>
        <begin position="184"/>
        <end position="315"/>
    </location>
</feature>
<keyword evidence="7 15" id="KW-1133">Transmembrane helix</keyword>
<evidence type="ECO:0000256" key="15">
    <source>
        <dbReference type="SAM" id="Phobius"/>
    </source>
</evidence>
<dbReference type="GO" id="GO:0005640">
    <property type="term" value="C:nuclear outer membrane"/>
    <property type="evidence" value="ECO:0007669"/>
    <property type="project" value="UniProtKB-SubCell"/>
</dbReference>
<keyword evidence="8" id="KW-0560">Oxidoreductase</keyword>
<feature type="region of interest" description="Disordered" evidence="14">
    <location>
        <begin position="378"/>
        <end position="422"/>
    </location>
</feature>
<feature type="transmembrane region" description="Helical" evidence="15">
    <location>
        <begin position="590"/>
        <end position="610"/>
    </location>
</feature>
<evidence type="ECO:0000256" key="9">
    <source>
        <dbReference type="ARBA" id="ARBA00023004"/>
    </source>
</evidence>
<evidence type="ECO:0000256" key="3">
    <source>
        <dbReference type="ARBA" id="ARBA00008619"/>
    </source>
</evidence>
<protein>
    <recommendedName>
        <fullName evidence="20">Fe2OG dioxygenase domain-containing protein</fullName>
    </recommendedName>
</protein>
<evidence type="ECO:0000256" key="4">
    <source>
        <dbReference type="ARBA" id="ARBA00022692"/>
    </source>
</evidence>
<evidence type="ECO:0000313" key="19">
    <source>
        <dbReference type="Proteomes" id="UP000308365"/>
    </source>
</evidence>
<dbReference type="SMART" id="SM01249">
    <property type="entry name" value="KASH"/>
    <property type="match status" value="1"/>
</dbReference>
<dbReference type="InterPro" id="IPR005123">
    <property type="entry name" value="Oxoglu/Fe-dep_dioxygenase_dom"/>
</dbReference>
<dbReference type="Pfam" id="PF10541">
    <property type="entry name" value="KASH"/>
    <property type="match status" value="1"/>
</dbReference>
<dbReference type="PROSITE" id="PS51049">
    <property type="entry name" value="KASH"/>
    <property type="match status" value="1"/>
</dbReference>
<evidence type="ECO:0000256" key="7">
    <source>
        <dbReference type="ARBA" id="ARBA00022989"/>
    </source>
</evidence>
<sequence length="638" mass="70011">MRSLMGIWWMESEGSTVGAHCVWAGSLGVHCVAFEVLRTSRFSKPTCSPLPTGMTGYTDLMSMEDQDARVPALEPFRVEQVVRTGVQRVKAPPVIYYVPDFISKEEEEYLLRQVFNAPKPKWTQLTGRKLQNWGKAPCWVPSAPHFPPPGGLPHPRGMVPERLPPWLQRYVDKVSDLSLFGGLPANHVLVNQYLPGEGIMPHEDGPLYYPTVSTISLGSHTMLDLYEPRQPEDDDPTEQPRPPPRPATSLLLEPRSLLVLRGTAYTRLLHGIAAASVDALDAASLPRNAAACPSAQAGARLIRGTRVSLTIRRVPRVLRAGLLLSKLPSMALPPRLGPTPPSEPFSHPPGAPRELNTSGCTICPASGEERIRSERAQKLGQDSLDPPEPFQGGPRGTEPAAGLPRLPTPPSHEDSAGAKHRERPISGWGLEAEQDSLHFCLLGLGLRLQDLEQGLGPWASAQSRMVQLQALQADLRGAAERLDALLVFGEGLAQRSEPQARASLEQVLRAFRAHRDSIFRQLWRLQAQLVSYSLDMLMSGLSHRKHLTGHRRRSLLRKSQDKMRQASPNVQDVMLEVDPGSPTPASRRPLTFLLLLLFLLLVGATLLLPMSGGSCCSPARLARTPYLVLSYVNGPPPT</sequence>
<gene>
    <name evidence="18" type="ORF">EI555_005235</name>
</gene>
<evidence type="ECO:0000256" key="1">
    <source>
        <dbReference type="ARBA" id="ARBA00001954"/>
    </source>
</evidence>
<dbReference type="GO" id="GO:0051213">
    <property type="term" value="F:dioxygenase activity"/>
    <property type="evidence" value="ECO:0007669"/>
    <property type="project" value="UniProtKB-KW"/>
</dbReference>
<feature type="domain" description="KASH" evidence="16">
    <location>
        <begin position="581"/>
        <end position="638"/>
    </location>
</feature>
<accession>A0A4U1F8V9</accession>
<comment type="caution">
    <text evidence="18">The sequence shown here is derived from an EMBL/GenBank/DDBJ whole genome shotgun (WGS) entry which is preliminary data.</text>
</comment>
<feature type="topological domain" description="Cytoplasmic" evidence="13">
    <location>
        <begin position="1"/>
        <end position="589"/>
    </location>
</feature>
<dbReference type="SUPFAM" id="SSF51197">
    <property type="entry name" value="Clavaminate synthase-like"/>
    <property type="match status" value="1"/>
</dbReference>
<name>A0A4U1F8V9_MONMO</name>
<comment type="similarity">
    <text evidence="3">Belongs to the nesprin family.</text>
</comment>
<evidence type="ECO:0008006" key="20">
    <source>
        <dbReference type="Google" id="ProtNLM"/>
    </source>
</evidence>
<keyword evidence="5" id="KW-0479">Metal-binding</keyword>
<dbReference type="PANTHER" id="PTHR46030:SF1">
    <property type="entry name" value="ALPHA-KETOGLUTARATE-DEPENDENT DIOXYGENASE ALKB HOMOLOG 6"/>
    <property type="match status" value="1"/>
</dbReference>
<evidence type="ECO:0000259" key="17">
    <source>
        <dbReference type="PROSITE" id="PS51471"/>
    </source>
</evidence>
<keyword evidence="9" id="KW-0408">Iron</keyword>
<dbReference type="Proteomes" id="UP000308365">
    <property type="component" value="Unassembled WGS sequence"/>
</dbReference>
<evidence type="ECO:0000313" key="18">
    <source>
        <dbReference type="EMBL" id="TKC45972.1"/>
    </source>
</evidence>
<dbReference type="InterPro" id="IPR037151">
    <property type="entry name" value="AlkB-like_sf"/>
</dbReference>
<dbReference type="GO" id="GO:0046872">
    <property type="term" value="F:metal ion binding"/>
    <property type="evidence" value="ECO:0007669"/>
    <property type="project" value="UniProtKB-KW"/>
</dbReference>
<dbReference type="InterPro" id="IPR012315">
    <property type="entry name" value="KASH"/>
</dbReference>
<dbReference type="PROSITE" id="PS51471">
    <property type="entry name" value="FE2OG_OXY"/>
    <property type="match status" value="1"/>
</dbReference>
<feature type="region of interest" description="Disordered" evidence="14">
    <location>
        <begin position="329"/>
        <end position="364"/>
    </location>
</feature>
<dbReference type="Pfam" id="PF13532">
    <property type="entry name" value="2OG-FeII_Oxy_2"/>
    <property type="match status" value="1"/>
</dbReference>
<dbReference type="PANTHER" id="PTHR46030">
    <property type="entry name" value="ALPHA-KETOGLUTARATE-DEPENDENT DIOXYGENASE ALKB HOMOLOG 6"/>
    <property type="match status" value="1"/>
</dbReference>
<dbReference type="Gene3D" id="2.60.120.590">
    <property type="entry name" value="Alpha-ketoglutarate-dependent dioxygenase AlkB-like"/>
    <property type="match status" value="1"/>
</dbReference>